<accession>A0A848M3N2</accession>
<evidence type="ECO:0000313" key="3">
    <source>
        <dbReference type="Proteomes" id="UP000565468"/>
    </source>
</evidence>
<reference evidence="2 3" key="1">
    <citation type="submission" date="2020-04" db="EMBL/GenBank/DDBJ databases">
        <title>Paenibacillus algicola sp. nov., a novel marine bacterium producing alginate lyase.</title>
        <authorList>
            <person name="Huang H."/>
        </authorList>
    </citation>
    <scope>NUCLEOTIDE SEQUENCE [LARGE SCALE GENOMIC DNA]</scope>
    <source>
        <strain evidence="2 3">L7-75</strain>
    </source>
</reference>
<comment type="caution">
    <text evidence="2">The sequence shown here is derived from an EMBL/GenBank/DDBJ whole genome shotgun (WGS) entry which is preliminary data.</text>
</comment>
<dbReference type="Proteomes" id="UP000565468">
    <property type="component" value="Unassembled WGS sequence"/>
</dbReference>
<feature type="region of interest" description="Disordered" evidence="1">
    <location>
        <begin position="49"/>
        <end position="92"/>
    </location>
</feature>
<keyword evidence="3" id="KW-1185">Reference proteome</keyword>
<feature type="compositionally biased region" description="Basic and acidic residues" evidence="1">
    <location>
        <begin position="70"/>
        <end position="85"/>
    </location>
</feature>
<organism evidence="2 3">
    <name type="scientific">Paenibacillus lemnae</name>
    <dbReference type="NCBI Taxonomy" id="1330551"/>
    <lineage>
        <taxon>Bacteria</taxon>
        <taxon>Bacillati</taxon>
        <taxon>Bacillota</taxon>
        <taxon>Bacilli</taxon>
        <taxon>Bacillales</taxon>
        <taxon>Paenibacillaceae</taxon>
        <taxon>Paenibacillus</taxon>
    </lineage>
</organism>
<evidence type="ECO:0008006" key="4">
    <source>
        <dbReference type="Google" id="ProtNLM"/>
    </source>
</evidence>
<evidence type="ECO:0000313" key="2">
    <source>
        <dbReference type="EMBL" id="NMO94859.1"/>
    </source>
</evidence>
<sequence length="129" mass="13950">MSKTGRKLAAVILWAGIGILVGLQMGGMDEAPKREVPVYGQVQERETFVPEPASDELKPGVGSSPPQSERNSDSLPKEPKFEPLPRDILLPDVSKPPADILADKTAGLLQQMSNQSIRWVVSLFGSITD</sequence>
<name>A0A848M3N2_PAELE</name>
<protein>
    <recommendedName>
        <fullName evidence="4">Translation initiation factor 2</fullName>
    </recommendedName>
</protein>
<dbReference type="AlphaFoldDB" id="A0A848M3N2"/>
<dbReference type="EMBL" id="JABBPN010000002">
    <property type="protein sequence ID" value="NMO94859.1"/>
    <property type="molecule type" value="Genomic_DNA"/>
</dbReference>
<proteinExistence type="predicted"/>
<dbReference type="RefSeq" id="WP_169503553.1">
    <property type="nucleotide sequence ID" value="NZ_JABBPN010000002.1"/>
</dbReference>
<evidence type="ECO:0000256" key="1">
    <source>
        <dbReference type="SAM" id="MobiDB-lite"/>
    </source>
</evidence>
<gene>
    <name evidence="2" type="ORF">HII30_03525</name>
</gene>